<evidence type="ECO:0000313" key="10">
    <source>
        <dbReference type="EMBL" id="GAO29781.1"/>
    </source>
</evidence>
<dbReference type="InterPro" id="IPR014756">
    <property type="entry name" value="Ig_E-set"/>
</dbReference>
<feature type="domain" description="Cellulase Ig-like" evidence="9">
    <location>
        <begin position="34"/>
        <end position="105"/>
    </location>
</feature>
<dbReference type="InterPro" id="IPR033126">
    <property type="entry name" value="Glyco_hydro_9_Asp/Glu_AS"/>
</dbReference>
<dbReference type="RefSeq" id="WP_062124347.1">
    <property type="nucleotide sequence ID" value="NZ_BAZW01000013.1"/>
</dbReference>
<dbReference type="PROSITE" id="PS51257">
    <property type="entry name" value="PROKAR_LIPOPROTEIN"/>
    <property type="match status" value="1"/>
</dbReference>
<dbReference type="EMBL" id="BAZW01000013">
    <property type="protein sequence ID" value="GAO29781.1"/>
    <property type="molecule type" value="Genomic_DNA"/>
</dbReference>
<evidence type="ECO:0000313" key="11">
    <source>
        <dbReference type="Proteomes" id="UP000032900"/>
    </source>
</evidence>
<keyword evidence="5 6" id="KW-0624">Polysaccharide degradation</keyword>
<evidence type="ECO:0000256" key="4">
    <source>
        <dbReference type="ARBA" id="ARBA00023295"/>
    </source>
</evidence>
<name>A0A0E9LXA3_9BACT</name>
<evidence type="ECO:0000259" key="8">
    <source>
        <dbReference type="Pfam" id="PF00759"/>
    </source>
</evidence>
<protein>
    <recommendedName>
        <fullName evidence="7">Endoglucanase</fullName>
        <ecNumber evidence="7">3.2.1.4</ecNumber>
    </recommendedName>
</protein>
<dbReference type="AlphaFoldDB" id="A0A0E9LXA3"/>
<keyword evidence="3 6" id="KW-0119">Carbohydrate metabolism</keyword>
<evidence type="ECO:0000256" key="6">
    <source>
        <dbReference type="PROSITE-ProRule" id="PRU10060"/>
    </source>
</evidence>
<dbReference type="Pfam" id="PF02927">
    <property type="entry name" value="CelD_N"/>
    <property type="match status" value="1"/>
</dbReference>
<evidence type="ECO:0000256" key="1">
    <source>
        <dbReference type="ARBA" id="ARBA00007072"/>
    </source>
</evidence>
<comment type="catalytic activity">
    <reaction evidence="7">
        <text>Endohydrolysis of (1-&gt;4)-beta-D-glucosidic linkages in cellulose, lichenin and cereal beta-D-glucans.</text>
        <dbReference type="EC" id="3.2.1.4"/>
    </reaction>
</comment>
<accession>A0A0E9LXA3</accession>
<dbReference type="InterPro" id="IPR004197">
    <property type="entry name" value="Cellulase_Ig-like"/>
</dbReference>
<dbReference type="SUPFAM" id="SSF81296">
    <property type="entry name" value="E set domains"/>
    <property type="match status" value="1"/>
</dbReference>
<feature type="signal peptide" evidence="7">
    <location>
        <begin position="1"/>
        <end position="24"/>
    </location>
</feature>
<dbReference type="Gene3D" id="1.50.10.10">
    <property type="match status" value="1"/>
</dbReference>
<keyword evidence="2 6" id="KW-0378">Hydrolase</keyword>
<dbReference type="STRING" id="1236989.JCM15548_12007"/>
<feature type="domain" description="Glycoside hydrolase family 9" evidence="8">
    <location>
        <begin position="119"/>
        <end position="563"/>
    </location>
</feature>
<dbReference type="EC" id="3.2.1.4" evidence="7"/>
<dbReference type="Pfam" id="PF00759">
    <property type="entry name" value="Glyco_hydro_9"/>
    <property type="match status" value="1"/>
</dbReference>
<evidence type="ECO:0000256" key="5">
    <source>
        <dbReference type="ARBA" id="ARBA00023326"/>
    </source>
</evidence>
<feature type="active site" evidence="6">
    <location>
        <position position="551"/>
    </location>
</feature>
<sequence>MSILWKFLILMTALGALLSSCGQSVDDSSATRLIYNQVGYIAHGPKLALVAEDVDEFVLLDADGQEVFRASAAAPQYWEASGDTVRKVDFTEWEQAGNYTVQLPGFSKTYDLVIESRPYHELSKAAIKSYYLNRTSMPIEAAYAGEWARAAGHPDTVVYIHASAADDQRPEGTVISSPLGWYDAGDYNKYVVNSGISTYTMLRALKDYPLYYAGLDLNIPESGSGIPDLLSETLFNLRWVLSMQDPNDGGVYHKLTTKQFEGFVMPDGAVNDRYVVAKSTAATLNYAALASAAYRVLSGYEEQLPGLSDSCLTRAEIAWDWAMKHPEEIYEQPEDIATGAYGDDHLEDEWFWAATELYLATGSDRYLKVIKEKYQKPQVPSWNQVRLLGVYSLMDFYDELTADLINLSIKEDFLKLADDLVAISERSPYGISIQEFAWGSSSQVANEGMIKLFAHQLTGEASYLESALSDLDYILGRNATGFCLVTGFGNQRVMNIHHRPSGADGVADPVPGFLVGGPNLAVLTDCGPDVERSPYPAKSYVDLECSYSTNEIAINWNAPLVYLAGGIDA</sequence>
<feature type="chain" id="PRO_5005116720" description="Endoglucanase" evidence="7">
    <location>
        <begin position="25"/>
        <end position="569"/>
    </location>
</feature>
<dbReference type="PANTHER" id="PTHR22298">
    <property type="entry name" value="ENDO-1,4-BETA-GLUCANASE"/>
    <property type="match status" value="1"/>
</dbReference>
<dbReference type="InterPro" id="IPR012341">
    <property type="entry name" value="6hp_glycosidase-like_sf"/>
</dbReference>
<organism evidence="10 11">
    <name type="scientific">Geofilum rubicundum JCM 15548</name>
    <dbReference type="NCBI Taxonomy" id="1236989"/>
    <lineage>
        <taxon>Bacteria</taxon>
        <taxon>Pseudomonadati</taxon>
        <taxon>Bacteroidota</taxon>
        <taxon>Bacteroidia</taxon>
        <taxon>Marinilabiliales</taxon>
        <taxon>Marinilabiliaceae</taxon>
        <taxon>Geofilum</taxon>
    </lineage>
</organism>
<dbReference type="Gene3D" id="2.60.40.10">
    <property type="entry name" value="Immunoglobulins"/>
    <property type="match status" value="1"/>
</dbReference>
<dbReference type="PROSITE" id="PS00698">
    <property type="entry name" value="GH9_3"/>
    <property type="match status" value="1"/>
</dbReference>
<dbReference type="InterPro" id="IPR001701">
    <property type="entry name" value="Glyco_hydro_9"/>
</dbReference>
<keyword evidence="7" id="KW-0732">Signal</keyword>
<dbReference type="InterPro" id="IPR008928">
    <property type="entry name" value="6-hairpin_glycosidase_sf"/>
</dbReference>
<reference evidence="10 11" key="1">
    <citation type="journal article" date="2015" name="Microbes Environ.">
        <title>Distribution and evolution of nitrogen fixation genes in the phylum bacteroidetes.</title>
        <authorList>
            <person name="Inoue J."/>
            <person name="Oshima K."/>
            <person name="Suda W."/>
            <person name="Sakamoto M."/>
            <person name="Iino T."/>
            <person name="Noda S."/>
            <person name="Hongoh Y."/>
            <person name="Hattori M."/>
            <person name="Ohkuma M."/>
        </authorList>
    </citation>
    <scope>NUCLEOTIDE SEQUENCE [LARGE SCALE GENOMIC DNA]</scope>
    <source>
        <strain evidence="10">JCM 15548</strain>
    </source>
</reference>
<proteinExistence type="inferred from homology"/>
<evidence type="ECO:0000256" key="2">
    <source>
        <dbReference type="ARBA" id="ARBA00022801"/>
    </source>
</evidence>
<evidence type="ECO:0000259" key="9">
    <source>
        <dbReference type="Pfam" id="PF02927"/>
    </source>
</evidence>
<evidence type="ECO:0000256" key="7">
    <source>
        <dbReference type="RuleBase" id="RU361166"/>
    </source>
</evidence>
<comment type="caution">
    <text evidence="10">The sequence shown here is derived from an EMBL/GenBank/DDBJ whole genome shotgun (WGS) entry which is preliminary data.</text>
</comment>
<dbReference type="CDD" id="cd02850">
    <property type="entry name" value="E_set_Cellulase_N"/>
    <property type="match status" value="1"/>
</dbReference>
<gene>
    <name evidence="10" type="ORF">JCM15548_12007</name>
</gene>
<dbReference type="GO" id="GO:0008810">
    <property type="term" value="F:cellulase activity"/>
    <property type="evidence" value="ECO:0007669"/>
    <property type="project" value="UniProtKB-EC"/>
</dbReference>
<dbReference type="Proteomes" id="UP000032900">
    <property type="component" value="Unassembled WGS sequence"/>
</dbReference>
<keyword evidence="11" id="KW-1185">Reference proteome</keyword>
<dbReference type="SUPFAM" id="SSF48208">
    <property type="entry name" value="Six-hairpin glycosidases"/>
    <property type="match status" value="1"/>
</dbReference>
<keyword evidence="7" id="KW-0136">Cellulose degradation</keyword>
<dbReference type="InterPro" id="IPR013783">
    <property type="entry name" value="Ig-like_fold"/>
</dbReference>
<comment type="similarity">
    <text evidence="1 6 7">Belongs to the glycosyl hydrolase 9 (cellulase E) family.</text>
</comment>
<evidence type="ECO:0000256" key="3">
    <source>
        <dbReference type="ARBA" id="ARBA00023277"/>
    </source>
</evidence>
<dbReference type="GO" id="GO:0030245">
    <property type="term" value="P:cellulose catabolic process"/>
    <property type="evidence" value="ECO:0007669"/>
    <property type="project" value="UniProtKB-KW"/>
</dbReference>
<feature type="active site" evidence="6">
    <location>
        <position position="542"/>
    </location>
</feature>
<keyword evidence="4 6" id="KW-0326">Glycosidase</keyword>